<keyword evidence="2" id="KW-1185">Reference proteome</keyword>
<evidence type="ECO:0000313" key="1">
    <source>
        <dbReference type="EMBL" id="TCV01358.1"/>
    </source>
</evidence>
<proteinExistence type="predicted"/>
<dbReference type="EMBL" id="SMBX01000002">
    <property type="protein sequence ID" value="TCV01358.1"/>
    <property type="molecule type" value="Genomic_DNA"/>
</dbReference>
<dbReference type="GO" id="GO:0016740">
    <property type="term" value="F:transferase activity"/>
    <property type="evidence" value="ECO:0007669"/>
    <property type="project" value="UniProtKB-KW"/>
</dbReference>
<dbReference type="InterPro" id="IPR011009">
    <property type="entry name" value="Kinase-like_dom_sf"/>
</dbReference>
<dbReference type="AlphaFoldDB" id="A0A4R3VCM0"/>
<name>A0A4R3VCM0_9BURK</name>
<evidence type="ECO:0000313" key="2">
    <source>
        <dbReference type="Proteomes" id="UP000294692"/>
    </source>
</evidence>
<comment type="caution">
    <text evidence="1">The sequence shown here is derived from an EMBL/GenBank/DDBJ whole genome shotgun (WGS) entry which is preliminary data.</text>
</comment>
<dbReference type="SUPFAM" id="SSF56112">
    <property type="entry name" value="Protein kinase-like (PK-like)"/>
    <property type="match status" value="1"/>
</dbReference>
<dbReference type="RefSeq" id="WP_132473820.1">
    <property type="nucleotide sequence ID" value="NZ_JBHRVM010000001.1"/>
</dbReference>
<dbReference type="Proteomes" id="UP000294692">
    <property type="component" value="Unassembled WGS sequence"/>
</dbReference>
<keyword evidence="1" id="KW-0808">Transferase</keyword>
<accession>A0A4R3VCM0</accession>
<dbReference type="OrthoDB" id="5781459at2"/>
<organism evidence="1 2">
    <name type="scientific">Paracandidimonas soli</name>
    <dbReference type="NCBI Taxonomy" id="1917182"/>
    <lineage>
        <taxon>Bacteria</taxon>
        <taxon>Pseudomonadati</taxon>
        <taxon>Pseudomonadota</taxon>
        <taxon>Betaproteobacteria</taxon>
        <taxon>Burkholderiales</taxon>
        <taxon>Alcaligenaceae</taxon>
        <taxon>Paracandidimonas</taxon>
    </lineage>
</organism>
<reference evidence="1 2" key="1">
    <citation type="submission" date="2019-03" db="EMBL/GenBank/DDBJ databases">
        <title>Genomic Encyclopedia of Type Strains, Phase IV (KMG-IV): sequencing the most valuable type-strain genomes for metagenomic binning, comparative biology and taxonomic classification.</title>
        <authorList>
            <person name="Goeker M."/>
        </authorList>
    </citation>
    <scope>NUCLEOTIDE SEQUENCE [LARGE SCALE GENOMIC DNA]</scope>
    <source>
        <strain evidence="1 2">DSM 100048</strain>
    </source>
</reference>
<protein>
    <submittedName>
        <fullName evidence="1">tRNA A-37 threonylcarbamoyl transferase component Bud32</fullName>
    </submittedName>
</protein>
<sequence>MKEVDLPENLREPLETLLANADDDSRITELRVDGRAYIVKIQERWRFPRLAMGARRARAVLVSWLCRLLFGQRPQADQLLRNDVWFEGRRLKFLHGRGVRVPEVFYHTEQVLVMQEIGRVFPEHIRETEPRDRLPWLDRATRALADFHRRGFWHGGAQLRNITWFQDEVWRLDFEEAVGDGLALPVAQAYDFFQLLQSTMQSREFPEADRLAIGAWMLLLYLERNRDASVRASMADMANGFRRLRPLLKLLSFIPGRDLKALWRTSQVMQLVLLPAVRQADAEQLRRQSASIEAHSAKTMPELLRSVENA</sequence>
<gene>
    <name evidence="1" type="ORF">EV686_10267</name>
</gene>